<sequence>MPEIKSDLPIMLFSSAAQFDAWLAEQPLTSEGIWLKLAKKGSGIASVSQPEAVECALCHGWIDGQLDKFDEHHWLIRFTPRKPKSKWSEKNRTKALELIKQERMSKTGLAEVERAKADGRWDAAYAPQSTATVPDDLQQALNANFAARELFNRLDSTNRYAILHRVHTAAQATTRASRIEKFVAMLAKGETIYPLKLKS</sequence>
<dbReference type="RefSeq" id="WP_099998141.1">
    <property type="nucleotide sequence ID" value="NZ_CP017940.1"/>
</dbReference>
<keyword evidence="2" id="KW-1185">Reference proteome</keyword>
<dbReference type="AlphaFoldDB" id="A0A2N9VZJ7"/>
<protein>
    <recommendedName>
        <fullName evidence="3">Bacteriocin-protection protein</fullName>
    </recommendedName>
</protein>
<dbReference type="Pfam" id="PF13376">
    <property type="entry name" value="OmdA"/>
    <property type="match status" value="1"/>
</dbReference>
<accession>A0A2N9VZJ7</accession>
<evidence type="ECO:0000313" key="1">
    <source>
        <dbReference type="EMBL" id="PIO44915.1"/>
    </source>
</evidence>
<dbReference type="OrthoDB" id="9796999at2"/>
<dbReference type="Proteomes" id="UP000232163">
    <property type="component" value="Unassembled WGS sequence"/>
</dbReference>
<gene>
    <name evidence="1" type="ORF">B5P45_11145</name>
</gene>
<evidence type="ECO:0000313" key="2">
    <source>
        <dbReference type="Proteomes" id="UP000232163"/>
    </source>
</evidence>
<comment type="caution">
    <text evidence="1">The sequence shown here is derived from an EMBL/GenBank/DDBJ whole genome shotgun (WGS) entry which is preliminary data.</text>
</comment>
<dbReference type="KEGG" id="pht:BLM14_03675"/>
<organism evidence="1 2">
    <name type="scientific">Phyllobacterium zundukense</name>
    <dbReference type="NCBI Taxonomy" id="1867719"/>
    <lineage>
        <taxon>Bacteria</taxon>
        <taxon>Pseudomonadati</taxon>
        <taxon>Pseudomonadota</taxon>
        <taxon>Alphaproteobacteria</taxon>
        <taxon>Hyphomicrobiales</taxon>
        <taxon>Phyllobacteriaceae</taxon>
        <taxon>Phyllobacterium</taxon>
    </lineage>
</organism>
<dbReference type="EMBL" id="MZMT01000026">
    <property type="protein sequence ID" value="PIO44915.1"/>
    <property type="molecule type" value="Genomic_DNA"/>
</dbReference>
<evidence type="ECO:0008006" key="3">
    <source>
        <dbReference type="Google" id="ProtNLM"/>
    </source>
</evidence>
<name>A0A2N9VZJ7_9HYPH</name>
<reference evidence="1 2" key="1">
    <citation type="journal article" date="2017" name="Int J Environ Stud">
        <title>Does the Miocene-Pliocene relict legume Oxytropis triphylla form nitrogen-fixing nodules with a combination of bacterial strains?</title>
        <authorList>
            <person name="Safronova V."/>
            <person name="Belimov A."/>
            <person name="Sazanova A."/>
            <person name="Kuznetsova I."/>
            <person name="Popova J."/>
            <person name="Andronov E."/>
            <person name="Verkhozina A."/>
            <person name="Tikhonovich I."/>
        </authorList>
    </citation>
    <scope>NUCLEOTIDE SEQUENCE [LARGE SCALE GENOMIC DNA]</scope>
    <source>
        <strain evidence="1 2">Tri-38</strain>
    </source>
</reference>
<proteinExistence type="predicted"/>